<comment type="similarity">
    <text evidence="2">Belongs to the WD repeat CDC20/Fizzy family.</text>
</comment>
<keyword evidence="6" id="KW-0498">Mitosis</keyword>
<keyword evidence="7" id="KW-0131">Cell cycle</keyword>
<dbReference type="EMBL" id="GDHC01022017">
    <property type="protein sequence ID" value="JAP96611.1"/>
    <property type="molecule type" value="Transcribed_RNA"/>
</dbReference>
<dbReference type="InterPro" id="IPR011047">
    <property type="entry name" value="Quinoprotein_ADH-like_sf"/>
</dbReference>
<accession>A0A0A9XUX0</accession>
<dbReference type="GO" id="GO:1905786">
    <property type="term" value="P:positive regulation of anaphase-promoting complex-dependent catabolic process"/>
    <property type="evidence" value="ECO:0007669"/>
    <property type="project" value="TreeGrafter"/>
</dbReference>
<dbReference type="EMBL" id="GBRD01015732">
    <property type="protein sequence ID" value="JAG50094.1"/>
    <property type="molecule type" value="Transcribed_RNA"/>
</dbReference>
<dbReference type="EMBL" id="GBHO01020414">
    <property type="protein sequence ID" value="JAG23190.1"/>
    <property type="molecule type" value="Transcribed_RNA"/>
</dbReference>
<evidence type="ECO:0000313" key="13">
    <source>
        <dbReference type="EMBL" id="JAG23185.1"/>
    </source>
</evidence>
<keyword evidence="3 10" id="KW-0853">WD repeat</keyword>
<evidence type="ECO:0000313" key="15">
    <source>
        <dbReference type="EMBL" id="JAG23188.1"/>
    </source>
</evidence>
<feature type="region of interest" description="Disordered" evidence="11">
    <location>
        <begin position="79"/>
        <end position="114"/>
    </location>
</feature>
<dbReference type="EMBL" id="GBHO01020416">
    <property type="protein sequence ID" value="JAG23188.1"/>
    <property type="molecule type" value="Transcribed_RNA"/>
</dbReference>
<dbReference type="GO" id="GO:1990757">
    <property type="term" value="F:ubiquitin ligase activator activity"/>
    <property type="evidence" value="ECO:0007669"/>
    <property type="project" value="TreeGrafter"/>
</dbReference>
<keyword evidence="5" id="KW-0677">Repeat</keyword>
<evidence type="ECO:0000256" key="1">
    <source>
        <dbReference type="ARBA" id="ARBA00004906"/>
    </source>
</evidence>
<evidence type="ECO:0000256" key="2">
    <source>
        <dbReference type="ARBA" id="ARBA00006445"/>
    </source>
</evidence>
<proteinExistence type="inferred from homology"/>
<dbReference type="AlphaFoldDB" id="A0A0A9XUX0"/>
<dbReference type="EMBL" id="GBHO01020418">
    <property type="protein sequence ID" value="JAG23186.1"/>
    <property type="molecule type" value="Transcribed_RNA"/>
</dbReference>
<evidence type="ECO:0000256" key="11">
    <source>
        <dbReference type="SAM" id="MobiDB-lite"/>
    </source>
</evidence>
<dbReference type="InterPro" id="IPR019775">
    <property type="entry name" value="WD40_repeat_CS"/>
</dbReference>
<dbReference type="PANTHER" id="PTHR19918:SF1">
    <property type="entry name" value="FIZZY-RELATED PROTEIN HOMOLOG"/>
    <property type="match status" value="1"/>
</dbReference>
<dbReference type="EMBL" id="GDHC01005696">
    <property type="protein sequence ID" value="JAQ12933.1"/>
    <property type="molecule type" value="Transcribed_RNA"/>
</dbReference>
<keyword evidence="4" id="KW-0132">Cell division</keyword>
<dbReference type="SUPFAM" id="SSF50998">
    <property type="entry name" value="Quinoprotein alcohol dehydrogenase-like"/>
    <property type="match status" value="1"/>
</dbReference>
<dbReference type="SMART" id="SM00320">
    <property type="entry name" value="WD40"/>
    <property type="match status" value="6"/>
</dbReference>
<organism evidence="14">
    <name type="scientific">Lygus hesperus</name>
    <name type="common">Western plant bug</name>
    <dbReference type="NCBI Taxonomy" id="30085"/>
    <lineage>
        <taxon>Eukaryota</taxon>
        <taxon>Metazoa</taxon>
        <taxon>Ecdysozoa</taxon>
        <taxon>Arthropoda</taxon>
        <taxon>Hexapoda</taxon>
        <taxon>Insecta</taxon>
        <taxon>Pterygota</taxon>
        <taxon>Neoptera</taxon>
        <taxon>Paraneoptera</taxon>
        <taxon>Hemiptera</taxon>
        <taxon>Heteroptera</taxon>
        <taxon>Panheteroptera</taxon>
        <taxon>Cimicomorpha</taxon>
        <taxon>Miridae</taxon>
        <taxon>Mirini</taxon>
        <taxon>Lygus</taxon>
    </lineage>
</organism>
<evidence type="ECO:0000313" key="14">
    <source>
        <dbReference type="EMBL" id="JAG23186.1"/>
    </source>
</evidence>
<dbReference type="InterPro" id="IPR033010">
    <property type="entry name" value="Cdc20/Fizzy"/>
</dbReference>
<evidence type="ECO:0000313" key="17">
    <source>
        <dbReference type="EMBL" id="JAG50093.1"/>
    </source>
</evidence>
<reference evidence="17" key="3">
    <citation type="submission" date="2014-09" db="EMBL/GenBank/DDBJ databases">
        <authorList>
            <person name="Magalhaes I.L.F."/>
            <person name="Oliveira U."/>
            <person name="Santos F.R."/>
            <person name="Vidigal T.H.D.A."/>
            <person name="Brescovit A.D."/>
            <person name="Santos A.J."/>
        </authorList>
    </citation>
    <scope>NUCLEOTIDE SEQUENCE</scope>
</reference>
<dbReference type="PROSITE" id="PS50082">
    <property type="entry name" value="WD_REPEATS_2"/>
    <property type="match status" value="3"/>
</dbReference>
<dbReference type="GO" id="GO:0031145">
    <property type="term" value="P:anaphase-promoting complex-dependent catabolic process"/>
    <property type="evidence" value="ECO:0007669"/>
    <property type="project" value="TreeGrafter"/>
</dbReference>
<evidence type="ECO:0000256" key="4">
    <source>
        <dbReference type="ARBA" id="ARBA00022618"/>
    </source>
</evidence>
<name>A0A0A9XUX0_LYGHE</name>
<feature type="repeat" description="WD" evidence="10">
    <location>
        <begin position="451"/>
        <end position="484"/>
    </location>
</feature>
<dbReference type="Gene3D" id="2.130.10.10">
    <property type="entry name" value="YVTN repeat-like/Quinoprotein amine dehydrogenase"/>
    <property type="match status" value="1"/>
</dbReference>
<evidence type="ECO:0000313" key="19">
    <source>
        <dbReference type="EMBL" id="JAQ12933.1"/>
    </source>
</evidence>
<evidence type="ECO:0000256" key="9">
    <source>
        <dbReference type="ARBA" id="ARBA00081406"/>
    </source>
</evidence>
<dbReference type="FunFam" id="2.130.10.10:FF:000025">
    <property type="entry name" value="FIZZY-related 2 isoform 1"/>
    <property type="match status" value="1"/>
</dbReference>
<reference evidence="18" key="4">
    <citation type="journal article" date="2016" name="Gigascience">
        <title>De novo construction of an expanded transcriptome assembly for the western tarnished plant bug, Lygus hesperus.</title>
        <authorList>
            <person name="Tassone E.E."/>
            <person name="Geib S.M."/>
            <person name="Hall B."/>
            <person name="Fabrick J.A."/>
            <person name="Brent C.S."/>
            <person name="Hull J.J."/>
        </authorList>
    </citation>
    <scope>NUCLEOTIDE SEQUENCE</scope>
</reference>
<evidence type="ECO:0000259" key="12">
    <source>
        <dbReference type="Pfam" id="PF24807"/>
    </source>
</evidence>
<dbReference type="EMBL" id="GBRD01015733">
    <property type="protein sequence ID" value="JAG50093.1"/>
    <property type="molecule type" value="Transcribed_RNA"/>
</dbReference>
<evidence type="ECO:0000256" key="10">
    <source>
        <dbReference type="PROSITE-ProRule" id="PRU00221"/>
    </source>
</evidence>
<protein>
    <recommendedName>
        <fullName evidence="8">Fizzy-related protein homolog</fullName>
    </recommendedName>
    <alternativeName>
        <fullName evidence="9">Cdh1/Hct1 homolog</fullName>
    </alternativeName>
</protein>
<dbReference type="InterPro" id="IPR056150">
    <property type="entry name" value="WD40_CDC20-Fz"/>
</dbReference>
<sequence length="506" mass="55997">MEGCSMNFAFARRLQHQQMKVKMFQKAENIENEGENNFPAKKLCFDDERLFGSAKSAYMSPTSSPSVSDRYIPLRSGSDMKTKFSLLPEPKSKPKKNPRTSGESGSPEGRDKDAVYTSLLRNEIVGGGEQDENCSTGLFSYTPPRPKSQSRLNIEAVAPYSLSPVSTSSQLLLRCPRKQTRRISRIPFKVLDAPELQDDFYLNLVDWSSQNVLSVGLASCVYLWSATTSQVTRLCDLSTDNNSVTSVAWNERGNLVAVGTHHGHIEIWDSGALKQVGKLTGHSARVGTLAWNGDVLSSGSRDRSILQRDLRVSPTEFERRLLAHRQEVCGLKWSPDNQSLASGGNDNKLHIWNMHSLNPVSTYDEHLAAVKAIAWSPHHHGILASGGGTADRSIRFWNTLTGQAIQVVDTGSQVCNLAWSKHSSELVSTHGYSQNQILLWKYPSLTQVSKLTGHSFRVLYLAVSPCGESIVTGAGDETLRFWNVFSKANASPRTPVSRLSLFQNIR</sequence>
<dbReference type="GO" id="GO:0005680">
    <property type="term" value="C:anaphase-promoting complex"/>
    <property type="evidence" value="ECO:0007669"/>
    <property type="project" value="TreeGrafter"/>
</dbReference>
<dbReference type="GO" id="GO:0051301">
    <property type="term" value="P:cell division"/>
    <property type="evidence" value="ECO:0007669"/>
    <property type="project" value="UniProtKB-KW"/>
</dbReference>
<dbReference type="GO" id="GO:0010997">
    <property type="term" value="F:anaphase-promoting complex binding"/>
    <property type="evidence" value="ECO:0007669"/>
    <property type="project" value="InterPro"/>
</dbReference>
<evidence type="ECO:0000313" key="18">
    <source>
        <dbReference type="EMBL" id="JAP96611.1"/>
    </source>
</evidence>
<dbReference type="PROSITE" id="PS00678">
    <property type="entry name" value="WD_REPEATS_1"/>
    <property type="match status" value="2"/>
</dbReference>
<feature type="repeat" description="WD" evidence="10">
    <location>
        <begin position="321"/>
        <end position="362"/>
    </location>
</feature>
<comment type="pathway">
    <text evidence="1">Protein modification; protein ubiquitination.</text>
</comment>
<evidence type="ECO:0000256" key="3">
    <source>
        <dbReference type="ARBA" id="ARBA00022574"/>
    </source>
</evidence>
<evidence type="ECO:0000256" key="8">
    <source>
        <dbReference type="ARBA" id="ARBA00073600"/>
    </source>
</evidence>
<evidence type="ECO:0000313" key="16">
    <source>
        <dbReference type="EMBL" id="JAG23190.1"/>
    </source>
</evidence>
<dbReference type="InterPro" id="IPR015943">
    <property type="entry name" value="WD40/YVTN_repeat-like_dom_sf"/>
</dbReference>
<evidence type="ECO:0000256" key="7">
    <source>
        <dbReference type="ARBA" id="ARBA00023306"/>
    </source>
</evidence>
<reference evidence="14" key="2">
    <citation type="submission" date="2014-07" db="EMBL/GenBank/DDBJ databases">
        <authorList>
            <person name="Hull J."/>
        </authorList>
    </citation>
    <scope>NUCLEOTIDE SEQUENCE</scope>
</reference>
<feature type="repeat" description="WD" evidence="10">
    <location>
        <begin position="237"/>
        <end position="269"/>
    </location>
</feature>
<dbReference type="EMBL" id="GBHO01020419">
    <property type="protein sequence ID" value="JAG23185.1"/>
    <property type="molecule type" value="Transcribed_RNA"/>
</dbReference>
<dbReference type="Pfam" id="PF24807">
    <property type="entry name" value="WD40_CDC20-Fz"/>
    <property type="match status" value="1"/>
</dbReference>
<dbReference type="InterPro" id="IPR001680">
    <property type="entry name" value="WD40_rpt"/>
</dbReference>
<dbReference type="PANTHER" id="PTHR19918">
    <property type="entry name" value="CELL DIVISION CYCLE 20 CDC20 FIZZY -RELATED"/>
    <property type="match status" value="1"/>
</dbReference>
<feature type="domain" description="CDC20/Fizzy WD40" evidence="12">
    <location>
        <begin position="191"/>
        <end position="482"/>
    </location>
</feature>
<gene>
    <name evidence="19" type="primary">Fzr1_1</name>
    <name evidence="18" type="synonym">Fzr1_2</name>
    <name evidence="16" type="ORF">CM83_82644</name>
    <name evidence="15" type="ORF">CM83_82647</name>
    <name evidence="13" type="ORF">CM83_82649</name>
    <name evidence="14" type="ORF">CM83_82651</name>
    <name evidence="18" type="ORF">g.86557</name>
    <name evidence="19" type="ORF">g.86558</name>
</gene>
<evidence type="ECO:0000256" key="5">
    <source>
        <dbReference type="ARBA" id="ARBA00022737"/>
    </source>
</evidence>
<dbReference type="PROSITE" id="PS50294">
    <property type="entry name" value="WD_REPEATS_REGION"/>
    <property type="match status" value="3"/>
</dbReference>
<reference evidence="14" key="1">
    <citation type="journal article" date="2014" name="PLoS ONE">
        <title>Transcriptome-Based Identification of ABC Transporters in the Western Tarnished Plant Bug Lygus hesperus.</title>
        <authorList>
            <person name="Hull J.J."/>
            <person name="Chaney K."/>
            <person name="Geib S.M."/>
            <person name="Fabrick J.A."/>
            <person name="Brent C.S."/>
            <person name="Walsh D."/>
            <person name="Lavine L.C."/>
        </authorList>
    </citation>
    <scope>NUCLEOTIDE SEQUENCE</scope>
</reference>
<evidence type="ECO:0000256" key="6">
    <source>
        <dbReference type="ARBA" id="ARBA00022776"/>
    </source>
</evidence>